<accession>A0A9X4JBK6</accession>
<sequence>MIVFIKVFLKSYILLIICGVVSIFVAGNLHFLLRYQIFFWDILFNPIVLKSIFIPTAFVSIILAFLAAMARKRNY</sequence>
<reference evidence="2" key="1">
    <citation type="submission" date="2022-11" db="EMBL/GenBank/DDBJ databases">
        <authorList>
            <person name="Kamali M."/>
            <person name="Peak L."/>
            <person name="Go Y.Y."/>
            <person name="Balasuriya U.B.R."/>
            <person name="Carossino M."/>
        </authorList>
    </citation>
    <scope>NUCLEOTIDE SEQUENCE</scope>
    <source>
        <strain evidence="2">4524</strain>
    </source>
</reference>
<reference evidence="2" key="2">
    <citation type="journal article" date="2023" name="Pathogens">
        <title>Pathological Features and Genomic Characterization of an Actinobacillus equuli subsp. equuli Bearing Unique Virulence-Associated Genes from an Adult Horse with Pleuropneumonia.</title>
        <authorList>
            <person name="Kamali M."/>
            <person name="Carossino M."/>
            <person name="Del Piero F."/>
            <person name="Peak L."/>
            <person name="Mitchell M.S."/>
            <person name="Willette J."/>
            <person name="Baker R."/>
            <person name="Li F."/>
            <person name="Kenez A."/>
            <person name="Balasuriya U.B.R."/>
            <person name="Go Y.Y."/>
        </authorList>
    </citation>
    <scope>NUCLEOTIDE SEQUENCE</scope>
    <source>
        <strain evidence="2">4524</strain>
    </source>
</reference>
<evidence type="ECO:0000313" key="2">
    <source>
        <dbReference type="EMBL" id="MDE8033927.1"/>
    </source>
</evidence>
<keyword evidence="1" id="KW-0472">Membrane</keyword>
<name>A0A9X4JBK6_ACTEU</name>
<proteinExistence type="predicted"/>
<keyword evidence="3" id="KW-1185">Reference proteome</keyword>
<dbReference type="RefSeq" id="WP_275217196.1">
    <property type="nucleotide sequence ID" value="NZ_JAPHVQ010000001.1"/>
</dbReference>
<dbReference type="AlphaFoldDB" id="A0A9X4JBK6"/>
<protein>
    <submittedName>
        <fullName evidence="2">Uncharacterized protein</fullName>
    </submittedName>
</protein>
<dbReference type="EMBL" id="JAPHVQ010000001">
    <property type="protein sequence ID" value="MDE8033927.1"/>
    <property type="molecule type" value="Genomic_DNA"/>
</dbReference>
<feature type="transmembrane region" description="Helical" evidence="1">
    <location>
        <begin position="52"/>
        <end position="70"/>
    </location>
</feature>
<evidence type="ECO:0000313" key="3">
    <source>
        <dbReference type="Proteomes" id="UP001142444"/>
    </source>
</evidence>
<dbReference type="Proteomes" id="UP001142444">
    <property type="component" value="Unassembled WGS sequence"/>
</dbReference>
<evidence type="ECO:0000256" key="1">
    <source>
        <dbReference type="SAM" id="Phobius"/>
    </source>
</evidence>
<keyword evidence="1" id="KW-0812">Transmembrane</keyword>
<gene>
    <name evidence="2" type="ORF">OQ257_01910</name>
</gene>
<comment type="caution">
    <text evidence="2">The sequence shown here is derived from an EMBL/GenBank/DDBJ whole genome shotgun (WGS) entry which is preliminary data.</text>
</comment>
<organism evidence="2 3">
    <name type="scientific">Actinobacillus equuli subsp. equuli</name>
    <dbReference type="NCBI Taxonomy" id="202947"/>
    <lineage>
        <taxon>Bacteria</taxon>
        <taxon>Pseudomonadati</taxon>
        <taxon>Pseudomonadota</taxon>
        <taxon>Gammaproteobacteria</taxon>
        <taxon>Pasteurellales</taxon>
        <taxon>Pasteurellaceae</taxon>
        <taxon>Actinobacillus</taxon>
    </lineage>
</organism>
<keyword evidence="1" id="KW-1133">Transmembrane helix</keyword>
<feature type="transmembrane region" description="Helical" evidence="1">
    <location>
        <begin position="12"/>
        <end position="32"/>
    </location>
</feature>